<name>A0A7C1P5E3_UNCC3</name>
<protein>
    <submittedName>
        <fullName evidence="4">Tetratricopeptide repeat protein</fullName>
    </submittedName>
</protein>
<evidence type="ECO:0000313" key="4">
    <source>
        <dbReference type="EMBL" id="HEB13511.1"/>
    </source>
</evidence>
<dbReference type="InterPro" id="IPR011990">
    <property type="entry name" value="TPR-like_helical_dom_sf"/>
</dbReference>
<feature type="repeat" description="TPR" evidence="1">
    <location>
        <begin position="120"/>
        <end position="153"/>
    </location>
</feature>
<dbReference type="AlphaFoldDB" id="A0A7C1P5E3"/>
<dbReference type="SMART" id="SM00028">
    <property type="entry name" value="TPR"/>
    <property type="match status" value="3"/>
</dbReference>
<evidence type="ECO:0000256" key="3">
    <source>
        <dbReference type="SAM" id="Phobius"/>
    </source>
</evidence>
<keyword evidence="2" id="KW-0175">Coiled coil</keyword>
<dbReference type="Pfam" id="PF13174">
    <property type="entry name" value="TPR_6"/>
    <property type="match status" value="1"/>
</dbReference>
<keyword evidence="3" id="KW-0812">Transmembrane</keyword>
<gene>
    <name evidence="4" type="ORF">ENI13_00860</name>
</gene>
<dbReference type="PROSITE" id="PS50005">
    <property type="entry name" value="TPR"/>
    <property type="match status" value="3"/>
</dbReference>
<proteinExistence type="predicted"/>
<feature type="repeat" description="TPR" evidence="1">
    <location>
        <begin position="83"/>
        <end position="116"/>
    </location>
</feature>
<keyword evidence="3" id="KW-1133">Transmembrane helix</keyword>
<dbReference type="SUPFAM" id="SSF48452">
    <property type="entry name" value="TPR-like"/>
    <property type="match status" value="1"/>
</dbReference>
<feature type="coiled-coil region" evidence="2">
    <location>
        <begin position="2"/>
        <end position="33"/>
    </location>
</feature>
<evidence type="ECO:0000256" key="1">
    <source>
        <dbReference type="PROSITE-ProRule" id="PRU00339"/>
    </source>
</evidence>
<dbReference type="InterPro" id="IPR019734">
    <property type="entry name" value="TPR_rpt"/>
</dbReference>
<dbReference type="EMBL" id="DRHL01000044">
    <property type="protein sequence ID" value="HEB13511.1"/>
    <property type="molecule type" value="Genomic_DNA"/>
</dbReference>
<keyword evidence="1" id="KW-0802">TPR repeat</keyword>
<reference evidence="4" key="1">
    <citation type="journal article" date="2020" name="mSystems">
        <title>Genome- and Community-Level Interaction Insights into Carbon Utilization and Element Cycling Functions of Hydrothermarchaeota in Hydrothermal Sediment.</title>
        <authorList>
            <person name="Zhou Z."/>
            <person name="Liu Y."/>
            <person name="Xu W."/>
            <person name="Pan J."/>
            <person name="Luo Z.H."/>
            <person name="Li M."/>
        </authorList>
    </citation>
    <scope>NUCLEOTIDE SEQUENCE [LARGE SCALE GENOMIC DNA]</scope>
    <source>
        <strain evidence="4">HyVt-369</strain>
    </source>
</reference>
<comment type="caution">
    <text evidence="4">The sequence shown here is derived from an EMBL/GenBank/DDBJ whole genome shotgun (WGS) entry which is preliminary data.</text>
</comment>
<sequence length="220" mass="25385">MMEKERERIERMLREGKITKEQSEKLLKALEESTTREGKVIKKSKRKIIMISTAVVVLVIIGGLLAGQKLQKKIPTRDVVVESERLYQRGAKLWREGKIDEAIKTLREVVNKYPKTNRAGCALMYLGQIHMGQNNYQKAIETFKEAVGKHPSSRYGDGVIVGAYASLYLGRCYIHEEKRDEAKRILNQLLEKYPESIDHKGRKLAPYVRSLLEEIETKQR</sequence>
<dbReference type="Gene3D" id="1.25.40.10">
    <property type="entry name" value="Tetratricopeptide repeat domain"/>
    <property type="match status" value="1"/>
</dbReference>
<feature type="repeat" description="TPR" evidence="1">
    <location>
        <begin position="163"/>
        <end position="196"/>
    </location>
</feature>
<dbReference type="Pfam" id="PF13432">
    <property type="entry name" value="TPR_16"/>
    <property type="match status" value="1"/>
</dbReference>
<organism evidence="4">
    <name type="scientific">candidate division CPR3 bacterium</name>
    <dbReference type="NCBI Taxonomy" id="2268181"/>
    <lineage>
        <taxon>Bacteria</taxon>
        <taxon>Bacteria division CPR3</taxon>
    </lineage>
</organism>
<evidence type="ECO:0000256" key="2">
    <source>
        <dbReference type="SAM" id="Coils"/>
    </source>
</evidence>
<dbReference type="Proteomes" id="UP000885695">
    <property type="component" value="Unassembled WGS sequence"/>
</dbReference>
<accession>A0A7C1P5E3</accession>
<keyword evidence="3" id="KW-0472">Membrane</keyword>
<feature type="transmembrane region" description="Helical" evidence="3">
    <location>
        <begin position="48"/>
        <end position="67"/>
    </location>
</feature>